<accession>A0A1W1VLQ2</accession>
<dbReference type="CDD" id="cd04651">
    <property type="entry name" value="LbH_G1P_AT_C"/>
    <property type="match status" value="1"/>
</dbReference>
<keyword evidence="6 9" id="KW-0067">ATP-binding</keyword>
<comment type="catalytic activity">
    <reaction evidence="9">
        <text>alpha-D-glucose 1-phosphate + ATP + H(+) = ADP-alpha-D-glucose + diphosphate</text>
        <dbReference type="Rhea" id="RHEA:12120"/>
        <dbReference type="ChEBI" id="CHEBI:15378"/>
        <dbReference type="ChEBI" id="CHEBI:30616"/>
        <dbReference type="ChEBI" id="CHEBI:33019"/>
        <dbReference type="ChEBI" id="CHEBI:57498"/>
        <dbReference type="ChEBI" id="CHEBI:58601"/>
        <dbReference type="EC" id="2.7.7.27"/>
    </reaction>
</comment>
<dbReference type="Pfam" id="PF00483">
    <property type="entry name" value="NTP_transferase"/>
    <property type="match status" value="1"/>
</dbReference>
<dbReference type="STRING" id="656914.SAMN00017405_0180"/>
<comment type="subunit">
    <text evidence="9">Homotetramer.</text>
</comment>
<dbReference type="OrthoDB" id="9801810at2"/>
<evidence type="ECO:0000256" key="7">
    <source>
        <dbReference type="ARBA" id="ARBA00023056"/>
    </source>
</evidence>
<dbReference type="InterPro" id="IPR029044">
    <property type="entry name" value="Nucleotide-diphossugar_trans"/>
</dbReference>
<feature type="binding site" evidence="9">
    <location>
        <begin position="181"/>
        <end position="182"/>
    </location>
    <ligand>
        <name>alpha-D-glucose 1-phosphate</name>
        <dbReference type="ChEBI" id="CHEBI:58601"/>
    </ligand>
</feature>
<comment type="pathway">
    <text evidence="9">Glycan biosynthesis; glycogen biosynthesis.</text>
</comment>
<dbReference type="Pfam" id="PF24894">
    <property type="entry name" value="Hexapep_GlmU"/>
    <property type="match status" value="1"/>
</dbReference>
<dbReference type="UniPathway" id="UPA00164"/>
<dbReference type="PROSITE" id="PS00809">
    <property type="entry name" value="ADP_GLC_PYROPHOSPH_2"/>
    <property type="match status" value="1"/>
</dbReference>
<feature type="domain" description="Glucose-1-phosphate adenylyltransferase/Bifunctional protein GlmU-like C-terminal hexapeptide" evidence="11">
    <location>
        <begin position="291"/>
        <end position="363"/>
    </location>
</feature>
<protein>
    <recommendedName>
        <fullName evidence="9">Glucose-1-phosphate adenylyltransferase</fullName>
        <ecNumber evidence="9">2.7.7.27</ecNumber>
    </recommendedName>
    <alternativeName>
        <fullName evidence="9">ADP-glucose pyrophosphorylase</fullName>
        <shortName evidence="9">ADPGlc PPase</shortName>
    </alternativeName>
    <alternativeName>
        <fullName evidence="9">ADP-glucose synthase</fullName>
    </alternativeName>
</protein>
<keyword evidence="2 9" id="KW-0321">Glycogen metabolism</keyword>
<dbReference type="Proteomes" id="UP000192731">
    <property type="component" value="Unassembled WGS sequence"/>
</dbReference>
<feature type="site" description="Could play a key role in the communication between the regulatory and the substrate sites" evidence="9">
    <location>
        <position position="60"/>
    </location>
</feature>
<organism evidence="12 13">
    <name type="scientific">Desulfonispora thiosulfatigenes DSM 11270</name>
    <dbReference type="NCBI Taxonomy" id="656914"/>
    <lineage>
        <taxon>Bacteria</taxon>
        <taxon>Bacillati</taxon>
        <taxon>Bacillota</taxon>
        <taxon>Clostridia</taxon>
        <taxon>Eubacteriales</taxon>
        <taxon>Peptococcaceae</taxon>
        <taxon>Desulfonispora</taxon>
    </lineage>
</organism>
<dbReference type="SUPFAM" id="SSF53448">
    <property type="entry name" value="Nucleotide-diphospho-sugar transferases"/>
    <property type="match status" value="1"/>
</dbReference>
<evidence type="ECO:0000313" key="13">
    <source>
        <dbReference type="Proteomes" id="UP000192731"/>
    </source>
</evidence>
<dbReference type="SUPFAM" id="SSF51161">
    <property type="entry name" value="Trimeric LpxA-like enzymes"/>
    <property type="match status" value="1"/>
</dbReference>
<dbReference type="PANTHER" id="PTHR43523">
    <property type="entry name" value="GLUCOSE-1-PHOSPHATE ADENYLYLTRANSFERASE-RELATED"/>
    <property type="match status" value="1"/>
</dbReference>
<dbReference type="GO" id="GO:0005524">
    <property type="term" value="F:ATP binding"/>
    <property type="evidence" value="ECO:0007669"/>
    <property type="project" value="UniProtKB-KW"/>
</dbReference>
<dbReference type="EMBL" id="FWWT01000022">
    <property type="protein sequence ID" value="SMB94287.1"/>
    <property type="molecule type" value="Genomic_DNA"/>
</dbReference>
<dbReference type="InterPro" id="IPR011831">
    <property type="entry name" value="ADP-Glc_PPase"/>
</dbReference>
<dbReference type="CDD" id="cd02508">
    <property type="entry name" value="ADP_Glucose_PP"/>
    <property type="match status" value="1"/>
</dbReference>
<evidence type="ECO:0000313" key="12">
    <source>
        <dbReference type="EMBL" id="SMB94287.1"/>
    </source>
</evidence>
<feature type="binding site" evidence="9">
    <location>
        <position position="192"/>
    </location>
    <ligand>
        <name>alpha-D-glucose 1-phosphate</name>
        <dbReference type="ChEBI" id="CHEBI:58601"/>
    </ligand>
</feature>
<reference evidence="12 13" key="1">
    <citation type="submission" date="2017-04" db="EMBL/GenBank/DDBJ databases">
        <authorList>
            <person name="Afonso C.L."/>
            <person name="Miller P.J."/>
            <person name="Scott M.A."/>
            <person name="Spackman E."/>
            <person name="Goraichik I."/>
            <person name="Dimitrov K.M."/>
            <person name="Suarez D.L."/>
            <person name="Swayne D.E."/>
        </authorList>
    </citation>
    <scope>NUCLEOTIDE SEQUENCE [LARGE SCALE GENOMIC DNA]</scope>
    <source>
        <strain evidence="12 13">DSM 11270</strain>
    </source>
</reference>
<dbReference type="HAMAP" id="MF_00624">
    <property type="entry name" value="GlgC"/>
    <property type="match status" value="1"/>
</dbReference>
<dbReference type="GO" id="GO:0005978">
    <property type="term" value="P:glycogen biosynthetic process"/>
    <property type="evidence" value="ECO:0007669"/>
    <property type="project" value="UniProtKB-UniRule"/>
</dbReference>
<comment type="similarity">
    <text evidence="1 9">Belongs to the bacterial/plant glucose-1-phosphate adenylyltransferase family.</text>
</comment>
<comment type="function">
    <text evidence="9">Involved in the biosynthesis of ADP-glucose, a building block required for the elongation reactions to produce glycogen. Catalyzes the reaction between ATP and alpha-D-glucose 1-phosphate (G1P) to produce pyrophosphate and ADP-Glc.</text>
</comment>
<dbReference type="PROSITE" id="PS00810">
    <property type="entry name" value="ADP_GLC_PYROPHOSPH_3"/>
    <property type="match status" value="1"/>
</dbReference>
<dbReference type="RefSeq" id="WP_084053998.1">
    <property type="nucleotide sequence ID" value="NZ_FWWT01000022.1"/>
</dbReference>
<dbReference type="InterPro" id="IPR005836">
    <property type="entry name" value="ADP_Glu_pyroP_CS"/>
</dbReference>
<evidence type="ECO:0000259" key="10">
    <source>
        <dbReference type="Pfam" id="PF00483"/>
    </source>
</evidence>
<dbReference type="AlphaFoldDB" id="A0A1W1VLQ2"/>
<feature type="site" description="Could play a key role in the communication between the regulatory and the substrate sites" evidence="9">
    <location>
        <position position="100"/>
    </location>
</feature>
<keyword evidence="8 9" id="KW-0119">Carbohydrate metabolism</keyword>
<evidence type="ECO:0000256" key="9">
    <source>
        <dbReference type="HAMAP-Rule" id="MF_00624"/>
    </source>
</evidence>
<dbReference type="EC" id="2.7.7.27" evidence="9"/>
<name>A0A1W1VLQ2_DESTI</name>
<dbReference type="InterPro" id="IPR023049">
    <property type="entry name" value="GlgC_bac"/>
</dbReference>
<dbReference type="NCBIfam" id="TIGR02091">
    <property type="entry name" value="glgC"/>
    <property type="match status" value="1"/>
</dbReference>
<dbReference type="PANTHER" id="PTHR43523:SF2">
    <property type="entry name" value="GLUCOSE-1-PHOSPHATE ADENYLYLTRANSFERASE"/>
    <property type="match status" value="1"/>
</dbReference>
<evidence type="ECO:0000256" key="3">
    <source>
        <dbReference type="ARBA" id="ARBA00022679"/>
    </source>
</evidence>
<sequence length="410" mass="45881">MSKKECVAMLLAGGQGSRLGVLTRQLAKPAVPFGGKYRIIDFPLSNCKNSGIDTVGVLTQYKPFILNSYIGIGSTWDLDSSIDGGVYLLPPHMREDGGKWYKGTANAIYQNIDFIEDHDPEYVLIISGDHIYKMDYSIMLDYHKEKNADATIAVIEVTLDEASRFGIMNANSNDKIYEFEEKPEHPKSNLASMGIYIFNWKVLKEYLMEDEKNLNSKNDFGKNIIPSMVEDEMNVYAFKHEGYWKDVGTIESFFDANMDLLDGKSELNLFDEKTKVYSKSLTLPPHYIAETAKVSNSFIADGCQVYGQVEHSILFPGVYVGKDTVIKDSVIMPNVKTGEKCKIKKSIVCENTYIGECSTIGVYDAYKNTNNNYPEITVIGENVIIPSNTNIISGNTINCCDEDKNIGMIS</sequence>
<proteinExistence type="inferred from homology"/>
<dbReference type="Gene3D" id="2.160.10.10">
    <property type="entry name" value="Hexapeptide repeat proteins"/>
    <property type="match status" value="1"/>
</dbReference>
<keyword evidence="5 9" id="KW-0547">Nucleotide-binding</keyword>
<keyword evidence="7 9" id="KW-0320">Glycogen biosynthesis</keyword>
<dbReference type="InterPro" id="IPR005835">
    <property type="entry name" value="NTP_transferase_dom"/>
</dbReference>
<feature type="binding site" evidence="9">
    <location>
        <position position="101"/>
    </location>
    <ligand>
        <name>alpha-D-glucose 1-phosphate</name>
        <dbReference type="ChEBI" id="CHEBI:58601"/>
    </ligand>
</feature>
<dbReference type="Gene3D" id="3.90.550.10">
    <property type="entry name" value="Spore Coat Polysaccharide Biosynthesis Protein SpsA, Chain A"/>
    <property type="match status" value="1"/>
</dbReference>
<evidence type="ECO:0000256" key="1">
    <source>
        <dbReference type="ARBA" id="ARBA00010443"/>
    </source>
</evidence>
<dbReference type="NCBIfam" id="NF003670">
    <property type="entry name" value="PRK05293.1"/>
    <property type="match status" value="1"/>
</dbReference>
<keyword evidence="13" id="KW-1185">Reference proteome</keyword>
<keyword evidence="3 9" id="KW-0808">Transferase</keyword>
<gene>
    <name evidence="9" type="primary">glgC</name>
    <name evidence="12" type="ORF">SAMN00017405_0180</name>
</gene>
<evidence type="ECO:0000256" key="5">
    <source>
        <dbReference type="ARBA" id="ARBA00022741"/>
    </source>
</evidence>
<dbReference type="PROSITE" id="PS00808">
    <property type="entry name" value="ADP_GLC_PYROPHOSPH_1"/>
    <property type="match status" value="1"/>
</dbReference>
<feature type="binding site" evidence="9">
    <location>
        <position position="166"/>
    </location>
    <ligand>
        <name>alpha-D-glucose 1-phosphate</name>
        <dbReference type="ChEBI" id="CHEBI:58601"/>
    </ligand>
</feature>
<dbReference type="InterPro" id="IPR011004">
    <property type="entry name" value="Trimer_LpxA-like_sf"/>
</dbReference>
<evidence type="ECO:0000256" key="2">
    <source>
        <dbReference type="ARBA" id="ARBA00022600"/>
    </source>
</evidence>
<dbReference type="GO" id="GO:0008878">
    <property type="term" value="F:glucose-1-phosphate adenylyltransferase activity"/>
    <property type="evidence" value="ECO:0007669"/>
    <property type="project" value="UniProtKB-UniRule"/>
</dbReference>
<evidence type="ECO:0000256" key="4">
    <source>
        <dbReference type="ARBA" id="ARBA00022695"/>
    </source>
</evidence>
<keyword evidence="4 9" id="KW-0548">Nucleotidyltransferase</keyword>
<evidence type="ECO:0000256" key="6">
    <source>
        <dbReference type="ARBA" id="ARBA00022840"/>
    </source>
</evidence>
<dbReference type="InterPro" id="IPR056818">
    <property type="entry name" value="GlmU/GlgC-like_hexapep"/>
</dbReference>
<feature type="domain" description="Nucleotidyl transferase" evidence="10">
    <location>
        <begin position="8"/>
        <end position="262"/>
    </location>
</feature>
<evidence type="ECO:0000256" key="8">
    <source>
        <dbReference type="ARBA" id="ARBA00023277"/>
    </source>
</evidence>
<evidence type="ECO:0000259" key="11">
    <source>
        <dbReference type="Pfam" id="PF24894"/>
    </source>
</evidence>